<evidence type="ECO:0000313" key="4">
    <source>
        <dbReference type="EMBL" id="MDQ0227197.1"/>
    </source>
</evidence>
<feature type="domain" description="GGDEF" evidence="3">
    <location>
        <begin position="353"/>
        <end position="485"/>
    </location>
</feature>
<dbReference type="InterPro" id="IPR043128">
    <property type="entry name" value="Rev_trsase/Diguanyl_cyclase"/>
</dbReference>
<dbReference type="Proteomes" id="UP001232245">
    <property type="component" value="Unassembled WGS sequence"/>
</dbReference>
<evidence type="ECO:0000313" key="5">
    <source>
        <dbReference type="Proteomes" id="UP001232245"/>
    </source>
</evidence>
<dbReference type="InterPro" id="IPR001633">
    <property type="entry name" value="EAL_dom"/>
</dbReference>
<dbReference type="Gene3D" id="3.30.70.270">
    <property type="match status" value="1"/>
</dbReference>
<feature type="transmembrane region" description="Helical" evidence="1">
    <location>
        <begin position="7"/>
        <end position="26"/>
    </location>
</feature>
<dbReference type="SUPFAM" id="SSF141868">
    <property type="entry name" value="EAL domain-like"/>
    <property type="match status" value="1"/>
</dbReference>
<gene>
    <name evidence="4" type="ORF">J2S02_003542</name>
</gene>
<dbReference type="Pfam" id="PF00563">
    <property type="entry name" value="EAL"/>
    <property type="match status" value="1"/>
</dbReference>
<feature type="transmembrane region" description="Helical" evidence="1">
    <location>
        <begin position="226"/>
        <end position="244"/>
    </location>
</feature>
<dbReference type="InterPro" id="IPR029787">
    <property type="entry name" value="Nucleotide_cyclase"/>
</dbReference>
<dbReference type="PANTHER" id="PTHR33121">
    <property type="entry name" value="CYCLIC DI-GMP PHOSPHODIESTERASE PDEF"/>
    <property type="match status" value="1"/>
</dbReference>
<dbReference type="CDD" id="cd01949">
    <property type="entry name" value="GGDEF"/>
    <property type="match status" value="1"/>
</dbReference>
<keyword evidence="1" id="KW-0472">Membrane</keyword>
<dbReference type="SMART" id="SM00267">
    <property type="entry name" value="GGDEF"/>
    <property type="match status" value="1"/>
</dbReference>
<dbReference type="EMBL" id="JAUSTZ010000008">
    <property type="protein sequence ID" value="MDQ0227197.1"/>
    <property type="molecule type" value="Genomic_DNA"/>
</dbReference>
<evidence type="ECO:0000259" key="3">
    <source>
        <dbReference type="PROSITE" id="PS50887"/>
    </source>
</evidence>
<dbReference type="PROSITE" id="PS50887">
    <property type="entry name" value="GGDEF"/>
    <property type="match status" value="1"/>
</dbReference>
<dbReference type="RefSeq" id="WP_233452324.1">
    <property type="nucleotide sequence ID" value="NZ_CADEPK010000353.1"/>
</dbReference>
<keyword evidence="1" id="KW-1133">Transmembrane helix</keyword>
<dbReference type="Pfam" id="PF00990">
    <property type="entry name" value="GGDEF"/>
    <property type="match status" value="1"/>
</dbReference>
<feature type="transmembrane region" description="Helical" evidence="1">
    <location>
        <begin position="32"/>
        <end position="53"/>
    </location>
</feature>
<protein>
    <submittedName>
        <fullName evidence="4">Diguanylate cyclase (GGDEF)-like protein</fullName>
    </submittedName>
</protein>
<feature type="transmembrane region" description="Helical" evidence="1">
    <location>
        <begin position="196"/>
        <end position="214"/>
    </location>
</feature>
<reference evidence="4 5" key="1">
    <citation type="submission" date="2023-07" db="EMBL/GenBank/DDBJ databases">
        <title>Genomic Encyclopedia of Type Strains, Phase IV (KMG-IV): sequencing the most valuable type-strain genomes for metagenomic binning, comparative biology and taxonomic classification.</title>
        <authorList>
            <person name="Goeker M."/>
        </authorList>
    </citation>
    <scope>NUCLEOTIDE SEQUENCE [LARGE SCALE GENOMIC DNA]</scope>
    <source>
        <strain evidence="4 5">DSM 17723</strain>
    </source>
</reference>
<feature type="transmembrane region" description="Helical" evidence="1">
    <location>
        <begin position="264"/>
        <end position="280"/>
    </location>
</feature>
<keyword evidence="1" id="KW-0812">Transmembrane</keyword>
<dbReference type="CDD" id="cd01948">
    <property type="entry name" value="EAL"/>
    <property type="match status" value="1"/>
</dbReference>
<accession>A0ABT9Z5T2</accession>
<dbReference type="SUPFAM" id="SSF55073">
    <property type="entry name" value="Nucleotide cyclase"/>
    <property type="match status" value="1"/>
</dbReference>
<feature type="transmembrane region" description="Helical" evidence="1">
    <location>
        <begin position="160"/>
        <end position="184"/>
    </location>
</feature>
<feature type="transmembrane region" description="Helical" evidence="1">
    <location>
        <begin position="96"/>
        <end position="115"/>
    </location>
</feature>
<dbReference type="InterPro" id="IPR050706">
    <property type="entry name" value="Cyclic-di-GMP_PDE-like"/>
</dbReference>
<name>A0ABT9Z5T2_9BACI</name>
<dbReference type="PROSITE" id="PS50883">
    <property type="entry name" value="EAL"/>
    <property type="match status" value="1"/>
</dbReference>
<dbReference type="SMART" id="SM00052">
    <property type="entry name" value="EAL"/>
    <property type="match status" value="1"/>
</dbReference>
<evidence type="ECO:0000259" key="2">
    <source>
        <dbReference type="PROSITE" id="PS50883"/>
    </source>
</evidence>
<feature type="transmembrane region" description="Helical" evidence="1">
    <location>
        <begin position="127"/>
        <end position="148"/>
    </location>
</feature>
<feature type="transmembrane region" description="Helical" evidence="1">
    <location>
        <begin position="65"/>
        <end position="90"/>
    </location>
</feature>
<dbReference type="NCBIfam" id="TIGR00254">
    <property type="entry name" value="GGDEF"/>
    <property type="match status" value="1"/>
</dbReference>
<dbReference type="Gene3D" id="3.20.20.450">
    <property type="entry name" value="EAL domain"/>
    <property type="match status" value="1"/>
</dbReference>
<organism evidence="4 5">
    <name type="scientific">Metabacillus niabensis</name>
    <dbReference type="NCBI Taxonomy" id="324854"/>
    <lineage>
        <taxon>Bacteria</taxon>
        <taxon>Bacillati</taxon>
        <taxon>Bacillota</taxon>
        <taxon>Bacilli</taxon>
        <taxon>Bacillales</taxon>
        <taxon>Bacillaceae</taxon>
        <taxon>Metabacillus</taxon>
    </lineage>
</organism>
<evidence type="ECO:0000256" key="1">
    <source>
        <dbReference type="SAM" id="Phobius"/>
    </source>
</evidence>
<proteinExistence type="predicted"/>
<dbReference type="PANTHER" id="PTHR33121:SF70">
    <property type="entry name" value="SIGNALING PROTEIN YKOW"/>
    <property type="match status" value="1"/>
</dbReference>
<keyword evidence="5" id="KW-1185">Reference proteome</keyword>
<sequence length="759" mass="86909">MLKSKRSAYLFFFILIAVYYASLILFHDNLWMRAFIASFLPIVAGLVSFSWTFKAYQTMADKNRYFWLLFSIGILFFTLFHFTLLFFLLTNRTHNIEIAIILLSAYLLFLTGLAYKIRQIKTNPNRPFFFNLIIFMTVVMTVSIHYIVNPILPYRNFSLISTSISLCFPVIIWSISFTITYLFYLFPAIQDKRSSLFIIGGSIILVIADVIYIFQNLNNDFLPGNMTDPLLTIAILIIGLGGLYTKEKTNEREWFTDTLAKNNGYIFPYLSVMILLVLYLESTNWYYNSLTIGLCLTLFLIVGRQILLVRKNYLLIAEYHHLAYHDPLTGLYNRAKLTEDFTQLQEKMDSSPNPIALLLFDLDRFKNINDSFGHYIGDSLLEEVAKRLKSSAKENARIYRMGGDEFIFLLVNATKDDSITTAKQILAEFSRPFKIADYDITITPSIGISMYPENAANPVSLLKNADAAMYLAKEKGKNNYQFYCSQLNETMNRKMLLETELRNAIEKNQLQLYYQPKIDLKTRKLVGMEALLRWQHPTLGVIAPSEFIPIAEESRQIISIGEWVLLTACKQNKLWQNSGLPHLSVSVNVSVRQFQDSDFLLTVKRVIAESGLDPQYLELEITESIMQNMNESLLILTGLRKLGVKLSIDDFGTGYSSLHVLKELPIDTLKIDKSFIDNISDPKNQSMVKTIIDLGLNFNLNIVAEGIEHEHQAQVLSSFNCNYGQGYLFSKPIPTEQFNHLLIQIKIGGSTLGCKSTNF</sequence>
<dbReference type="InterPro" id="IPR000160">
    <property type="entry name" value="GGDEF_dom"/>
</dbReference>
<comment type="caution">
    <text evidence="4">The sequence shown here is derived from an EMBL/GenBank/DDBJ whole genome shotgun (WGS) entry which is preliminary data.</text>
</comment>
<feature type="domain" description="EAL" evidence="2">
    <location>
        <begin position="494"/>
        <end position="746"/>
    </location>
</feature>
<dbReference type="InterPro" id="IPR035919">
    <property type="entry name" value="EAL_sf"/>
</dbReference>